<gene>
    <name evidence="2" type="ORF">NWFMUON74_24500</name>
</gene>
<dbReference type="AlphaFoldDB" id="A0A7G1KHT5"/>
<name>A0A7G1KHT5_9NOCA</name>
<dbReference type="GeneID" id="80347006"/>
<dbReference type="Pfam" id="PF13471">
    <property type="entry name" value="Transglut_core3"/>
    <property type="match status" value="1"/>
</dbReference>
<sequence length="141" mass="15083">MNHDQTLAGSTPLPLSRRLGPYTAVVVAGVLARLSPRRLRAVLTLLRRGAAPADHSRALWAREAVTAVSTRCAGRYCLQRSIATAVLCRLTGTWPTWCTGVRTAPTAAHAWVEAEGRAVGEPPDTAAYHVLLAVPPMPSPR</sequence>
<evidence type="ECO:0000313" key="2">
    <source>
        <dbReference type="EMBL" id="BCK54678.1"/>
    </source>
</evidence>
<feature type="domain" description="Microcin J25-processing protein McjB C-terminal" evidence="1">
    <location>
        <begin position="26"/>
        <end position="132"/>
    </location>
</feature>
<dbReference type="RefSeq" id="WP_197987007.1">
    <property type="nucleotide sequence ID" value="NZ_AP023396.1"/>
</dbReference>
<dbReference type="NCBIfam" id="NF033537">
    <property type="entry name" value="lasso_biosyn_B2"/>
    <property type="match status" value="1"/>
</dbReference>
<protein>
    <recommendedName>
        <fullName evidence="1">Microcin J25-processing protein McjB C-terminal domain-containing protein</fullName>
    </recommendedName>
</protein>
<dbReference type="EMBL" id="AP023396">
    <property type="protein sequence ID" value="BCK54678.1"/>
    <property type="molecule type" value="Genomic_DNA"/>
</dbReference>
<dbReference type="InterPro" id="IPR053521">
    <property type="entry name" value="McjB-like"/>
</dbReference>
<dbReference type="KEGG" id="nwl:NWFMUON74_24500"/>
<organism evidence="2 3">
    <name type="scientific">Nocardia wallacei</name>
    <dbReference type="NCBI Taxonomy" id="480035"/>
    <lineage>
        <taxon>Bacteria</taxon>
        <taxon>Bacillati</taxon>
        <taxon>Actinomycetota</taxon>
        <taxon>Actinomycetes</taxon>
        <taxon>Mycobacteriales</taxon>
        <taxon>Nocardiaceae</taxon>
        <taxon>Nocardia</taxon>
    </lineage>
</organism>
<dbReference type="Proteomes" id="UP000516173">
    <property type="component" value="Chromosome"/>
</dbReference>
<proteinExistence type="predicted"/>
<evidence type="ECO:0000313" key="3">
    <source>
        <dbReference type="Proteomes" id="UP000516173"/>
    </source>
</evidence>
<dbReference type="InterPro" id="IPR032708">
    <property type="entry name" value="McjB_C"/>
</dbReference>
<accession>A0A7G1KHT5</accession>
<evidence type="ECO:0000259" key="1">
    <source>
        <dbReference type="Pfam" id="PF13471"/>
    </source>
</evidence>
<reference evidence="2 3" key="1">
    <citation type="submission" date="2020-08" db="EMBL/GenBank/DDBJ databases">
        <title>Genome Sequencing of Nocardia wallacei strain FMUON74 and assembly.</title>
        <authorList>
            <person name="Toyokawa M."/>
            <person name="Uesaka K."/>
        </authorList>
    </citation>
    <scope>NUCLEOTIDE SEQUENCE [LARGE SCALE GENOMIC DNA]</scope>
    <source>
        <strain evidence="2 3">FMUON74</strain>
    </source>
</reference>
<keyword evidence="3" id="KW-1185">Reference proteome</keyword>